<keyword evidence="1" id="KW-1133">Transmembrane helix</keyword>
<gene>
    <name evidence="2" type="ORF">DRW41_14545</name>
</gene>
<sequence length="132" mass="14944">MILALRLTGLVLVASIIYWIAGIIFSGPRKLASAKNQKRFFLLDDISNPRKNFFLTYKGAVFEGEKYLGITGDSFGVISISLWPKEAVKLNGMTHEDFLFIQSELAKSYPHSSIEWNGSAKEHLRKLMSIYQ</sequence>
<keyword evidence="3" id="KW-1185">Reference proteome</keyword>
<feature type="transmembrane region" description="Helical" evidence="1">
    <location>
        <begin position="6"/>
        <end position="25"/>
    </location>
</feature>
<evidence type="ECO:0000256" key="1">
    <source>
        <dbReference type="SAM" id="Phobius"/>
    </source>
</evidence>
<evidence type="ECO:0000313" key="3">
    <source>
        <dbReference type="Proteomes" id="UP000257144"/>
    </source>
</evidence>
<proteinExistence type="predicted"/>
<keyword evidence="1" id="KW-0472">Membrane</keyword>
<dbReference type="EMBL" id="QNQT01000006">
    <property type="protein sequence ID" value="RDU36241.1"/>
    <property type="molecule type" value="Genomic_DNA"/>
</dbReference>
<dbReference type="OrthoDB" id="2735026at2"/>
<dbReference type="Proteomes" id="UP000257144">
    <property type="component" value="Unassembled WGS sequence"/>
</dbReference>
<protein>
    <submittedName>
        <fullName evidence="2">Sigma-w pathway protein ysdB</fullName>
    </submittedName>
</protein>
<keyword evidence="1" id="KW-0812">Transmembrane</keyword>
<name>A0A3D8GPN3_9BACI</name>
<accession>A0A3D8GPN3</accession>
<dbReference type="RefSeq" id="WP_115452729.1">
    <property type="nucleotide sequence ID" value="NZ_QNQT01000006.1"/>
</dbReference>
<dbReference type="AlphaFoldDB" id="A0A3D8GPN3"/>
<reference evidence="2 3" key="1">
    <citation type="submission" date="2018-07" db="EMBL/GenBank/DDBJ databases">
        <title>Bacillus sp. YLB-04 draft genome sequence.</title>
        <authorList>
            <person name="Yu L."/>
            <person name="Tang X."/>
        </authorList>
    </citation>
    <scope>NUCLEOTIDE SEQUENCE [LARGE SCALE GENOMIC DNA]</scope>
    <source>
        <strain evidence="2 3">YLB-04</strain>
    </source>
</reference>
<organism evidence="2 3">
    <name type="scientific">Neobacillus piezotolerans</name>
    <dbReference type="NCBI Taxonomy" id="2259171"/>
    <lineage>
        <taxon>Bacteria</taxon>
        <taxon>Bacillati</taxon>
        <taxon>Bacillota</taxon>
        <taxon>Bacilli</taxon>
        <taxon>Bacillales</taxon>
        <taxon>Bacillaceae</taxon>
        <taxon>Neobacillus</taxon>
    </lineage>
</organism>
<evidence type="ECO:0000313" key="2">
    <source>
        <dbReference type="EMBL" id="RDU36241.1"/>
    </source>
</evidence>
<comment type="caution">
    <text evidence="2">The sequence shown here is derived from an EMBL/GenBank/DDBJ whole genome shotgun (WGS) entry which is preliminary data.</text>
</comment>